<evidence type="ECO:0000313" key="3">
    <source>
        <dbReference type="Proteomes" id="UP001309876"/>
    </source>
</evidence>
<feature type="region of interest" description="Disordered" evidence="1">
    <location>
        <begin position="59"/>
        <end position="123"/>
    </location>
</feature>
<comment type="caution">
    <text evidence="2">The sequence shown here is derived from an EMBL/GenBank/DDBJ whole genome shotgun (WGS) entry which is preliminary data.</text>
</comment>
<protein>
    <submittedName>
        <fullName evidence="2">Uncharacterized protein</fullName>
    </submittedName>
</protein>
<gene>
    <name evidence="2" type="ORF">LTR05_001059</name>
</gene>
<dbReference type="Proteomes" id="UP001309876">
    <property type="component" value="Unassembled WGS sequence"/>
</dbReference>
<organism evidence="2 3">
    <name type="scientific">Lithohypha guttulata</name>
    <dbReference type="NCBI Taxonomy" id="1690604"/>
    <lineage>
        <taxon>Eukaryota</taxon>
        <taxon>Fungi</taxon>
        <taxon>Dikarya</taxon>
        <taxon>Ascomycota</taxon>
        <taxon>Pezizomycotina</taxon>
        <taxon>Eurotiomycetes</taxon>
        <taxon>Chaetothyriomycetidae</taxon>
        <taxon>Chaetothyriales</taxon>
        <taxon>Trichomeriaceae</taxon>
        <taxon>Lithohypha</taxon>
    </lineage>
</organism>
<reference evidence="2 3" key="1">
    <citation type="submission" date="2023-08" db="EMBL/GenBank/DDBJ databases">
        <title>Black Yeasts Isolated from many extreme environments.</title>
        <authorList>
            <person name="Coleine C."/>
            <person name="Stajich J.E."/>
            <person name="Selbmann L."/>
        </authorList>
    </citation>
    <scope>NUCLEOTIDE SEQUENCE [LARGE SCALE GENOMIC DNA]</scope>
    <source>
        <strain evidence="2 3">CCFEE 5910</strain>
    </source>
</reference>
<feature type="compositionally biased region" description="Acidic residues" evidence="1">
    <location>
        <begin position="102"/>
        <end position="111"/>
    </location>
</feature>
<proteinExistence type="predicted"/>
<evidence type="ECO:0000313" key="2">
    <source>
        <dbReference type="EMBL" id="KAK5090882.1"/>
    </source>
</evidence>
<sequence length="123" mass="13393">MGDAEGRIQTYLAVFKHLNTLDVDWKGFAEELGISLTGNAQRKFKESLKKDGFQLAAGKITPLDGTNSSSKAAATPSKRKKKVVDAEGIPSKKRKQKKEEVVKEEEEVDGEVDGKVDEADGAE</sequence>
<accession>A0AAN7YA16</accession>
<dbReference type="EMBL" id="JAVRRJ010000001">
    <property type="protein sequence ID" value="KAK5090882.1"/>
    <property type="molecule type" value="Genomic_DNA"/>
</dbReference>
<name>A0AAN7YA16_9EURO</name>
<evidence type="ECO:0000256" key="1">
    <source>
        <dbReference type="SAM" id="MobiDB-lite"/>
    </source>
</evidence>
<keyword evidence="3" id="KW-1185">Reference proteome</keyword>
<feature type="compositionally biased region" description="Basic and acidic residues" evidence="1">
    <location>
        <begin position="112"/>
        <end position="123"/>
    </location>
</feature>
<dbReference type="AlphaFoldDB" id="A0AAN7YA16"/>